<evidence type="ECO:0000259" key="10">
    <source>
        <dbReference type="Pfam" id="PF07992"/>
    </source>
</evidence>
<dbReference type="Pfam" id="PF07992">
    <property type="entry name" value="Pyr_redox_2"/>
    <property type="match status" value="1"/>
</dbReference>
<dbReference type="EMBL" id="UOGC01000027">
    <property type="protein sequence ID" value="VAX16403.1"/>
    <property type="molecule type" value="Genomic_DNA"/>
</dbReference>
<protein>
    <recommendedName>
        <fullName evidence="2">NADH:ubiquinone reductase (non-electrogenic)</fullName>
        <ecNumber evidence="2">1.6.5.9</ecNumber>
    </recommendedName>
</protein>
<evidence type="ECO:0000256" key="5">
    <source>
        <dbReference type="ARBA" id="ARBA00022946"/>
    </source>
</evidence>
<accession>A0A3B1BVU5</accession>
<dbReference type="PANTHER" id="PTHR43706">
    <property type="entry name" value="NADH DEHYDROGENASE"/>
    <property type="match status" value="1"/>
</dbReference>
<keyword evidence="4" id="KW-0274">FAD</keyword>
<keyword evidence="5" id="KW-0809">Transit peptide</keyword>
<comment type="similarity">
    <text evidence="1">Belongs to the NADH dehydrogenase family.</text>
</comment>
<dbReference type="AlphaFoldDB" id="A0A3B1BVU5"/>
<dbReference type="PRINTS" id="PR00368">
    <property type="entry name" value="FADPNR"/>
</dbReference>
<keyword evidence="9" id="KW-0472">Membrane</keyword>
<dbReference type="Pfam" id="PF22366">
    <property type="entry name" value="NDH2_C"/>
    <property type="match status" value="1"/>
</dbReference>
<dbReference type="InterPro" id="IPR054585">
    <property type="entry name" value="NDH2-like_C"/>
</dbReference>
<organism evidence="12">
    <name type="scientific">hydrothermal vent metagenome</name>
    <dbReference type="NCBI Taxonomy" id="652676"/>
    <lineage>
        <taxon>unclassified sequences</taxon>
        <taxon>metagenomes</taxon>
        <taxon>ecological metagenomes</taxon>
    </lineage>
</organism>
<evidence type="ECO:0000256" key="9">
    <source>
        <dbReference type="SAM" id="Phobius"/>
    </source>
</evidence>
<dbReference type="InterPro" id="IPR023753">
    <property type="entry name" value="FAD/NAD-binding_dom"/>
</dbReference>
<evidence type="ECO:0000256" key="8">
    <source>
        <dbReference type="ARBA" id="ARBA00047599"/>
    </source>
</evidence>
<dbReference type="PRINTS" id="PR00411">
    <property type="entry name" value="PNDRDTASEI"/>
</dbReference>
<dbReference type="GO" id="GO:0005739">
    <property type="term" value="C:mitochondrion"/>
    <property type="evidence" value="ECO:0007669"/>
    <property type="project" value="UniProtKB-ARBA"/>
</dbReference>
<keyword evidence="9" id="KW-1133">Transmembrane helix</keyword>
<keyword evidence="3" id="KW-0285">Flavoprotein</keyword>
<dbReference type="InterPro" id="IPR036188">
    <property type="entry name" value="FAD/NAD-bd_sf"/>
</dbReference>
<evidence type="ECO:0000256" key="7">
    <source>
        <dbReference type="ARBA" id="ARBA00023027"/>
    </source>
</evidence>
<evidence type="ECO:0000256" key="4">
    <source>
        <dbReference type="ARBA" id="ARBA00022827"/>
    </source>
</evidence>
<dbReference type="Gene3D" id="3.50.50.100">
    <property type="match status" value="1"/>
</dbReference>
<evidence type="ECO:0000256" key="3">
    <source>
        <dbReference type="ARBA" id="ARBA00022630"/>
    </source>
</evidence>
<evidence type="ECO:0000259" key="11">
    <source>
        <dbReference type="Pfam" id="PF22366"/>
    </source>
</evidence>
<feature type="domain" description="External alternative NADH-ubiquinone oxidoreductase-like C-terminal" evidence="11">
    <location>
        <begin position="351"/>
        <end position="408"/>
    </location>
</feature>
<keyword evidence="6 12" id="KW-0560">Oxidoreductase</keyword>
<feature type="domain" description="FAD/NAD(P)-binding" evidence="10">
    <location>
        <begin position="10"/>
        <end position="327"/>
    </location>
</feature>
<evidence type="ECO:0000256" key="2">
    <source>
        <dbReference type="ARBA" id="ARBA00012637"/>
    </source>
</evidence>
<dbReference type="PANTHER" id="PTHR43706:SF47">
    <property type="entry name" value="EXTERNAL NADH-UBIQUINONE OXIDOREDUCTASE 1, MITOCHONDRIAL-RELATED"/>
    <property type="match status" value="1"/>
</dbReference>
<dbReference type="EC" id="1.6.5.9" evidence="2"/>
<dbReference type="InterPro" id="IPR045024">
    <property type="entry name" value="NDH-2"/>
</dbReference>
<comment type="catalytic activity">
    <reaction evidence="8">
        <text>a quinone + NADH + H(+) = a quinol + NAD(+)</text>
        <dbReference type="Rhea" id="RHEA:46160"/>
        <dbReference type="ChEBI" id="CHEBI:15378"/>
        <dbReference type="ChEBI" id="CHEBI:24646"/>
        <dbReference type="ChEBI" id="CHEBI:57540"/>
        <dbReference type="ChEBI" id="CHEBI:57945"/>
        <dbReference type="ChEBI" id="CHEBI:132124"/>
        <dbReference type="EC" id="1.6.5.9"/>
    </reaction>
</comment>
<feature type="transmembrane region" description="Helical" evidence="9">
    <location>
        <begin position="369"/>
        <end position="391"/>
    </location>
</feature>
<evidence type="ECO:0000256" key="6">
    <source>
        <dbReference type="ARBA" id="ARBA00023002"/>
    </source>
</evidence>
<proteinExistence type="inferred from homology"/>
<keyword evidence="9" id="KW-0812">Transmembrane</keyword>
<evidence type="ECO:0000256" key="1">
    <source>
        <dbReference type="ARBA" id="ARBA00005272"/>
    </source>
</evidence>
<keyword evidence="7" id="KW-0520">NAD</keyword>
<dbReference type="SUPFAM" id="SSF51905">
    <property type="entry name" value="FAD/NAD(P)-binding domain"/>
    <property type="match status" value="1"/>
</dbReference>
<dbReference type="GO" id="GO:0050136">
    <property type="term" value="F:NADH dehydrogenase (quinone) (non-electrogenic) activity"/>
    <property type="evidence" value="ECO:0007669"/>
    <property type="project" value="UniProtKB-EC"/>
</dbReference>
<reference evidence="12" key="1">
    <citation type="submission" date="2018-06" db="EMBL/GenBank/DDBJ databases">
        <authorList>
            <person name="Zhirakovskaya E."/>
        </authorList>
    </citation>
    <scope>NUCLEOTIDE SEQUENCE</scope>
</reference>
<name>A0A3B1BVU5_9ZZZZ</name>
<gene>
    <name evidence="12" type="ORF">MNBD_NITROSPINAE01-1580</name>
</gene>
<sequence>MPADRRLRKRLVIIGGGFGGLYTAKQLSHSNFEITLVDKTNHHLFQPLLYQVATAALSSEDIGTPIRKIFSQRDNILTLMSRVTKIDKVNREIHLHNHEPIEYDILVVATGVRHSYFGNDQWEQYAPGLKTLDDALTIRDKLLFNFEKAELCDRYSDAQKYLSFIIVGGGPTGVELAGAVAEIANHTMRENFRRINPASTRVYLIEAANRILPALDEKLSAKATKDLEHLGVEVITSHAVTDITPYGVQVGDRFIKATNTMWAAGTEASTLLKTLDVPLDRVGRVIVEPDLTMPSYPEVFVIGDAAHCKGKDGEPLPAVAQVAMQQAKYVSQIIKKGKIGKNAKPFSYLDLGAMATIGHNRAVAEVGGFHFSGFFAWCLWSVVHLMNLVLYRNRLKVLGDWVQGYLTGHRGARLIRNSSEEDFREELKQDK</sequence>
<evidence type="ECO:0000313" key="12">
    <source>
        <dbReference type="EMBL" id="VAX16403.1"/>
    </source>
</evidence>